<sequence>MRKKINIQKGAVLGAILTTIVAGMLLSVVQVVVKPPLLLGERLLPGGGWIQIVLAALFGGWLYLQMFDRKRRGMWRRRIWLLFSIVFFSQLFLGIFVDSMFLMSGKLHFPIPGLIPAGVFYRGEVSFMPFLFLVTILLSGGAWCSQLCYFGAWDSLAAGKNGKREALSSKMRTRMRWTVLFVFIGVASALRGFGIPVIYSTGIAAFAGIVGIMIIGFMSKRRHVAMHCSSYCPAGTLVMYLKQVSPWRLRLNDRCRHCMACTRVCRYGALSKVDVLKGRPAINCTLCGDCLAGCGHDALEYHLGGISPVLAERLWLGTTLVLFTCFLSIARV</sequence>
<evidence type="ECO:0000313" key="10">
    <source>
        <dbReference type="EMBL" id="RGY19008.1"/>
    </source>
</evidence>
<dbReference type="PROSITE" id="PS51379">
    <property type="entry name" value="4FE4S_FER_2"/>
    <property type="match status" value="1"/>
</dbReference>
<keyword evidence="12" id="KW-1185">Reference proteome</keyword>
<keyword evidence="2" id="KW-0004">4Fe-4S</keyword>
<feature type="transmembrane region" description="Helical" evidence="7">
    <location>
        <begin position="197"/>
        <end position="217"/>
    </location>
</feature>
<evidence type="ECO:0000256" key="5">
    <source>
        <dbReference type="ARBA" id="ARBA00023004"/>
    </source>
</evidence>
<dbReference type="Pfam" id="PF12801">
    <property type="entry name" value="Fer4_5"/>
    <property type="match status" value="1"/>
</dbReference>
<dbReference type="AlphaFoldDB" id="A0A413IPM9"/>
<evidence type="ECO:0000256" key="2">
    <source>
        <dbReference type="ARBA" id="ARBA00022485"/>
    </source>
</evidence>
<evidence type="ECO:0000256" key="7">
    <source>
        <dbReference type="SAM" id="Phobius"/>
    </source>
</evidence>
<evidence type="ECO:0000256" key="4">
    <source>
        <dbReference type="ARBA" id="ARBA00022982"/>
    </source>
</evidence>
<feature type="transmembrane region" description="Helical" evidence="7">
    <location>
        <begin position="48"/>
        <end position="67"/>
    </location>
</feature>
<dbReference type="GO" id="GO:0051539">
    <property type="term" value="F:4 iron, 4 sulfur cluster binding"/>
    <property type="evidence" value="ECO:0007669"/>
    <property type="project" value="UniProtKB-KW"/>
</dbReference>
<dbReference type="InterPro" id="IPR051684">
    <property type="entry name" value="Electron_Trans/Redox"/>
</dbReference>
<dbReference type="GO" id="GO:0046872">
    <property type="term" value="F:metal ion binding"/>
    <property type="evidence" value="ECO:0007669"/>
    <property type="project" value="UniProtKB-KW"/>
</dbReference>
<dbReference type="EMBL" id="CP069450">
    <property type="protein sequence ID" value="QRO49490.1"/>
    <property type="molecule type" value="Genomic_DNA"/>
</dbReference>
<evidence type="ECO:0000259" key="8">
    <source>
        <dbReference type="PROSITE" id="PS51379"/>
    </source>
</evidence>
<evidence type="ECO:0000256" key="3">
    <source>
        <dbReference type="ARBA" id="ARBA00022723"/>
    </source>
</evidence>
<dbReference type="Proteomes" id="UP000286063">
    <property type="component" value="Unassembled WGS sequence"/>
</dbReference>
<keyword evidence="3" id="KW-0479">Metal-binding</keyword>
<reference evidence="9 12" key="2">
    <citation type="submission" date="2021-02" db="EMBL/GenBank/DDBJ databases">
        <title>FDA dAtabase for Regulatory Grade micrObial Sequences (FDA-ARGOS): Supporting development and validation of Infectious Disease Dx tests.</title>
        <authorList>
            <person name="Carlson P."/>
            <person name="Fischbach M."/>
            <person name="Hastie J."/>
            <person name="Bilen M."/>
            <person name="Cheng A."/>
            <person name="Tallon L."/>
            <person name="Sadzewicz L."/>
            <person name="Zhao X."/>
            <person name="Boylan J."/>
            <person name="Ott S."/>
            <person name="Bowen H."/>
            <person name="Vavikolanu K."/>
            <person name="Mehta A."/>
            <person name="Aluvathingal J."/>
            <person name="Nadendla S."/>
            <person name="Yan Y."/>
            <person name="Sichtig H."/>
        </authorList>
    </citation>
    <scope>NUCLEOTIDE SEQUENCE [LARGE SCALE GENOMIC DNA]</scope>
    <source>
        <strain evidence="9 12">FDAARGOS_1229</strain>
    </source>
</reference>
<dbReference type="Gene3D" id="3.30.70.20">
    <property type="match status" value="1"/>
</dbReference>
<reference evidence="10 11" key="1">
    <citation type="submission" date="2018-08" db="EMBL/GenBank/DDBJ databases">
        <title>A genome reference for cultivated species of the human gut microbiota.</title>
        <authorList>
            <person name="Zou Y."/>
            <person name="Xue W."/>
            <person name="Luo G."/>
        </authorList>
    </citation>
    <scope>NUCLEOTIDE SEQUENCE [LARGE SCALE GENOMIC DNA]</scope>
    <source>
        <strain evidence="10 11">OF02-7</strain>
    </source>
</reference>
<dbReference type="InterPro" id="IPR017896">
    <property type="entry name" value="4Fe4S_Fe-S-bd"/>
</dbReference>
<dbReference type="PANTHER" id="PTHR30176">
    <property type="entry name" value="FERREDOXIN-TYPE PROTEIN NAPH"/>
    <property type="match status" value="1"/>
</dbReference>
<dbReference type="Proteomes" id="UP000654720">
    <property type="component" value="Chromosome"/>
</dbReference>
<name>A0A413IPM9_9BACT</name>
<keyword evidence="7" id="KW-0812">Transmembrane</keyword>
<feature type="domain" description="4Fe-4S ferredoxin-type" evidence="8">
    <location>
        <begin position="247"/>
        <end position="275"/>
    </location>
</feature>
<proteinExistence type="predicted"/>
<dbReference type="PROSITE" id="PS00198">
    <property type="entry name" value="4FE4S_FER_1"/>
    <property type="match status" value="1"/>
</dbReference>
<gene>
    <name evidence="10" type="ORF">DXA50_06835</name>
    <name evidence="9" type="ORF">I6J59_16515</name>
</gene>
<keyword evidence="7" id="KW-0472">Membrane</keyword>
<dbReference type="SUPFAM" id="SSF54862">
    <property type="entry name" value="4Fe-4S ferredoxins"/>
    <property type="match status" value="1"/>
</dbReference>
<dbReference type="PANTHER" id="PTHR30176:SF3">
    <property type="entry name" value="FERREDOXIN-TYPE PROTEIN NAPH"/>
    <property type="match status" value="1"/>
</dbReference>
<evidence type="ECO:0000256" key="6">
    <source>
        <dbReference type="ARBA" id="ARBA00023014"/>
    </source>
</evidence>
<feature type="transmembrane region" description="Helical" evidence="7">
    <location>
        <begin position="174"/>
        <end position="191"/>
    </location>
</feature>
<evidence type="ECO:0000313" key="9">
    <source>
        <dbReference type="EMBL" id="QRO49490.1"/>
    </source>
</evidence>
<evidence type="ECO:0000313" key="11">
    <source>
        <dbReference type="Proteomes" id="UP000286063"/>
    </source>
</evidence>
<accession>A0A413IPM9</accession>
<keyword evidence="4" id="KW-0249">Electron transport</keyword>
<keyword evidence="6" id="KW-0411">Iron-sulfur</keyword>
<dbReference type="InterPro" id="IPR017900">
    <property type="entry name" value="4Fe4S_Fe_S_CS"/>
</dbReference>
<dbReference type="RefSeq" id="WP_051465668.1">
    <property type="nucleotide sequence ID" value="NZ_CAJUBB010000009.1"/>
</dbReference>
<dbReference type="GeneID" id="93097818"/>
<dbReference type="GO" id="GO:0005886">
    <property type="term" value="C:plasma membrane"/>
    <property type="evidence" value="ECO:0007669"/>
    <property type="project" value="TreeGrafter"/>
</dbReference>
<keyword evidence="7" id="KW-1133">Transmembrane helix</keyword>
<feature type="transmembrane region" description="Helical" evidence="7">
    <location>
        <begin position="12"/>
        <end position="33"/>
    </location>
</feature>
<dbReference type="EMBL" id="QSCR01000008">
    <property type="protein sequence ID" value="RGY19008.1"/>
    <property type="molecule type" value="Genomic_DNA"/>
</dbReference>
<organism evidence="10 11">
    <name type="scientific">Butyricimonas virosa</name>
    <dbReference type="NCBI Taxonomy" id="544645"/>
    <lineage>
        <taxon>Bacteria</taxon>
        <taxon>Pseudomonadati</taxon>
        <taxon>Bacteroidota</taxon>
        <taxon>Bacteroidia</taxon>
        <taxon>Bacteroidales</taxon>
        <taxon>Odoribacteraceae</taxon>
        <taxon>Butyricimonas</taxon>
    </lineage>
</organism>
<evidence type="ECO:0000313" key="12">
    <source>
        <dbReference type="Proteomes" id="UP000654720"/>
    </source>
</evidence>
<feature type="transmembrane region" description="Helical" evidence="7">
    <location>
        <begin position="130"/>
        <end position="153"/>
    </location>
</feature>
<dbReference type="OrthoDB" id="9810688at2"/>
<feature type="transmembrane region" description="Helical" evidence="7">
    <location>
        <begin position="79"/>
        <end position="97"/>
    </location>
</feature>
<keyword evidence="5" id="KW-0408">Iron</keyword>
<keyword evidence="1" id="KW-0813">Transport</keyword>
<protein>
    <submittedName>
        <fullName evidence="10">4Fe-4S binding protein</fullName>
    </submittedName>
</protein>
<evidence type="ECO:0000256" key="1">
    <source>
        <dbReference type="ARBA" id="ARBA00022448"/>
    </source>
</evidence>